<keyword evidence="7" id="KW-1185">Reference proteome</keyword>
<evidence type="ECO:0000256" key="1">
    <source>
        <dbReference type="ARBA" id="ARBA00009748"/>
    </source>
</evidence>
<feature type="chain" id="PRO_5042893165" description="Non-specific lipid-transfer protein" evidence="4">
    <location>
        <begin position="22"/>
        <end position="119"/>
    </location>
</feature>
<feature type="signal peptide" evidence="4">
    <location>
        <begin position="1"/>
        <end position="21"/>
    </location>
</feature>
<evidence type="ECO:0000259" key="5">
    <source>
        <dbReference type="SMART" id="SM00499"/>
    </source>
</evidence>
<protein>
    <recommendedName>
        <fullName evidence="3">Non-specific lipid-transfer protein</fullName>
    </recommendedName>
</protein>
<dbReference type="SMART" id="SM00499">
    <property type="entry name" value="AAI"/>
    <property type="match status" value="1"/>
</dbReference>
<dbReference type="CDD" id="cd01960">
    <property type="entry name" value="nsLTP1"/>
    <property type="match status" value="1"/>
</dbReference>
<organism evidence="6 7">
    <name type="scientific">Psophocarpus tetragonolobus</name>
    <name type="common">Winged bean</name>
    <name type="synonym">Dolichos tetragonolobus</name>
    <dbReference type="NCBI Taxonomy" id="3891"/>
    <lineage>
        <taxon>Eukaryota</taxon>
        <taxon>Viridiplantae</taxon>
        <taxon>Streptophyta</taxon>
        <taxon>Embryophyta</taxon>
        <taxon>Tracheophyta</taxon>
        <taxon>Spermatophyta</taxon>
        <taxon>Magnoliopsida</taxon>
        <taxon>eudicotyledons</taxon>
        <taxon>Gunneridae</taxon>
        <taxon>Pentapetalae</taxon>
        <taxon>rosids</taxon>
        <taxon>fabids</taxon>
        <taxon>Fabales</taxon>
        <taxon>Fabaceae</taxon>
        <taxon>Papilionoideae</taxon>
        <taxon>50 kb inversion clade</taxon>
        <taxon>NPAAA clade</taxon>
        <taxon>indigoferoid/millettioid clade</taxon>
        <taxon>Phaseoleae</taxon>
        <taxon>Psophocarpus</taxon>
    </lineage>
</organism>
<evidence type="ECO:0000313" key="6">
    <source>
        <dbReference type="EMBL" id="KAK7384889.1"/>
    </source>
</evidence>
<dbReference type="InterPro" id="IPR036312">
    <property type="entry name" value="Bifun_inhib/LTP/seed_sf"/>
</dbReference>
<comment type="similarity">
    <text evidence="1 3">Belongs to the plant LTP family.</text>
</comment>
<dbReference type="SUPFAM" id="SSF47699">
    <property type="entry name" value="Bifunctional inhibitor/lipid-transfer protein/seed storage 2S albumin"/>
    <property type="match status" value="1"/>
</dbReference>
<evidence type="ECO:0000313" key="7">
    <source>
        <dbReference type="Proteomes" id="UP001386955"/>
    </source>
</evidence>
<dbReference type="PROSITE" id="PS00597">
    <property type="entry name" value="PLANT_LTP"/>
    <property type="match status" value="1"/>
</dbReference>
<dbReference type="PRINTS" id="PR00382">
    <property type="entry name" value="LIPIDTRNSFER"/>
</dbReference>
<sequence length="119" mass="12723">MKKLFVAFLAFLVVLILKTTAIEPKNDFDCPKAKFSLVSCVGYLTDKVDKPPIACCKAIAGVKSAAPTKADRVAACECLTKVASQFPNLDEARIVSLPKVCGVDIGFPISKQMNCSSIP</sequence>
<keyword evidence="3" id="KW-0813">Transport</keyword>
<name>A0AAN9RWW3_PSOTE</name>
<dbReference type="PANTHER" id="PTHR33076">
    <property type="entry name" value="NON-SPECIFIC LIPID-TRANSFER PROTEIN 2-RELATED"/>
    <property type="match status" value="1"/>
</dbReference>
<feature type="domain" description="Bifunctional inhibitor/plant lipid transfer protein/seed storage helical" evidence="5">
    <location>
        <begin position="30"/>
        <end position="115"/>
    </location>
</feature>
<accession>A0AAN9RWW3</accession>
<comment type="caution">
    <text evidence="6">The sequence shown here is derived from an EMBL/GenBank/DDBJ whole genome shotgun (WGS) entry which is preliminary data.</text>
</comment>
<dbReference type="AlphaFoldDB" id="A0AAN9RWW3"/>
<comment type="function">
    <text evidence="3">Plant non-specific lipid-transfer proteins transfer phospholipids as well as galactolipids across membranes. May play a role in wax or cutin deposition in the cell walls of expanding epidermal cells and certain secretory tissues.</text>
</comment>
<dbReference type="Proteomes" id="UP001386955">
    <property type="component" value="Unassembled WGS sequence"/>
</dbReference>
<dbReference type="InterPro" id="IPR000528">
    <property type="entry name" value="Plant_nsLTP"/>
</dbReference>
<keyword evidence="2" id="KW-1015">Disulfide bond</keyword>
<keyword evidence="3" id="KW-0446">Lipid-binding</keyword>
<dbReference type="InterPro" id="IPR016140">
    <property type="entry name" value="Bifunc_inhib/LTP/seed_store"/>
</dbReference>
<dbReference type="Pfam" id="PF00234">
    <property type="entry name" value="Tryp_alpha_amyl"/>
    <property type="match status" value="1"/>
</dbReference>
<dbReference type="Gene3D" id="1.10.110.10">
    <property type="entry name" value="Plant lipid-transfer and hydrophobic proteins"/>
    <property type="match status" value="1"/>
</dbReference>
<keyword evidence="4" id="KW-0732">Signal</keyword>
<dbReference type="EMBL" id="JAYMYS010000008">
    <property type="protein sequence ID" value="KAK7384889.1"/>
    <property type="molecule type" value="Genomic_DNA"/>
</dbReference>
<evidence type="ECO:0000256" key="3">
    <source>
        <dbReference type="RuleBase" id="RU000628"/>
    </source>
</evidence>
<dbReference type="GO" id="GO:0006869">
    <property type="term" value="P:lipid transport"/>
    <property type="evidence" value="ECO:0007669"/>
    <property type="project" value="InterPro"/>
</dbReference>
<gene>
    <name evidence="6" type="ORF">VNO78_30592</name>
</gene>
<evidence type="ECO:0000256" key="4">
    <source>
        <dbReference type="SAM" id="SignalP"/>
    </source>
</evidence>
<proteinExistence type="inferred from homology"/>
<evidence type="ECO:0000256" key="2">
    <source>
        <dbReference type="ARBA" id="ARBA00023157"/>
    </source>
</evidence>
<dbReference type="GO" id="GO:0008289">
    <property type="term" value="F:lipid binding"/>
    <property type="evidence" value="ECO:0007669"/>
    <property type="project" value="UniProtKB-KW"/>
</dbReference>
<reference evidence="6 7" key="1">
    <citation type="submission" date="2024-01" db="EMBL/GenBank/DDBJ databases">
        <title>The genomes of 5 underutilized Papilionoideae crops provide insights into root nodulation and disease resistanc.</title>
        <authorList>
            <person name="Jiang F."/>
        </authorList>
    </citation>
    <scope>NUCLEOTIDE SEQUENCE [LARGE SCALE GENOMIC DNA]</scope>
    <source>
        <strain evidence="6">DUOXIRENSHENG_FW03</strain>
        <tissue evidence="6">Leaves</tissue>
    </source>
</reference>